<gene>
    <name evidence="1" type="ORF">SAMN05444158_3131</name>
    <name evidence="2" type="ORF">SAMN05444158_7081</name>
</gene>
<reference evidence="3" key="2">
    <citation type="submission" date="2016-10" db="EMBL/GenBank/DDBJ databases">
        <authorList>
            <person name="Varghese N."/>
            <person name="Submissions S."/>
        </authorList>
    </citation>
    <scope>NUCLEOTIDE SEQUENCE [LARGE SCALE GENOMIC DNA]</scope>
    <source>
        <strain evidence="3">GAS369</strain>
    </source>
</reference>
<dbReference type="EMBL" id="LT629750">
    <property type="protein sequence ID" value="SDT56506.1"/>
    <property type="molecule type" value="Genomic_DNA"/>
</dbReference>
<evidence type="ECO:0000313" key="2">
    <source>
        <dbReference type="EMBL" id="SDT56506.1"/>
    </source>
</evidence>
<evidence type="ECO:0000313" key="3">
    <source>
        <dbReference type="Proteomes" id="UP000243904"/>
    </source>
</evidence>
<proteinExistence type="predicted"/>
<keyword evidence="3" id="KW-1185">Reference proteome</keyword>
<reference evidence="2" key="1">
    <citation type="submission" date="2016-10" db="EMBL/GenBank/DDBJ databases">
        <authorList>
            <person name="de Groot N.N."/>
        </authorList>
    </citation>
    <scope>NUCLEOTIDE SEQUENCE [LARGE SCALE GENOMIC DNA]</scope>
    <source>
        <strain evidence="2">GAS369</strain>
    </source>
</reference>
<dbReference type="Proteomes" id="UP000243904">
    <property type="component" value="Chromosome I"/>
</dbReference>
<name>A0A1H2BFB9_9BRAD</name>
<dbReference type="EMBL" id="LT629750">
    <property type="protein sequence ID" value="SDS76752.1"/>
    <property type="molecule type" value="Genomic_DNA"/>
</dbReference>
<accession>A0A1H2BFB9</accession>
<protein>
    <submittedName>
        <fullName evidence="2">Uncharacterized protein</fullName>
    </submittedName>
</protein>
<organism evidence="2 3">
    <name type="scientific">Bradyrhizobium canariense</name>
    <dbReference type="NCBI Taxonomy" id="255045"/>
    <lineage>
        <taxon>Bacteria</taxon>
        <taxon>Pseudomonadati</taxon>
        <taxon>Pseudomonadota</taxon>
        <taxon>Alphaproteobacteria</taxon>
        <taxon>Hyphomicrobiales</taxon>
        <taxon>Nitrobacteraceae</taxon>
        <taxon>Bradyrhizobium</taxon>
    </lineage>
</organism>
<evidence type="ECO:0000313" key="1">
    <source>
        <dbReference type="EMBL" id="SDS76752.1"/>
    </source>
</evidence>
<sequence length="66" mass="7286">MDGISWRDLDTNEQRAIATLALGISSDFCDPVALLTLRRIGLIRGSRLTLEAEQLLSVAVRREFAA</sequence>
<dbReference type="RefSeq" id="WP_100386618.1">
    <property type="nucleotide sequence ID" value="NZ_LT629750.1"/>
</dbReference>
<dbReference type="AlphaFoldDB" id="A0A1H2BFB9"/>